<sequence>MRSLSLLNILFILLLGAFAGILEDKGYEVRVTNGMYEVFSKHFDDELAVNSVKFSPDSKSMTIYRAYNGWEDAHPGKMRLSEVLQALCEEARVNPENLEWVILSAVMNDDTLDVLMKYVRDRNMRNPDSIMVAKGDAEWDEFANTPFVKAVDRILRTKSVNAFVARKGNSMFPDVYLSIG</sequence>
<keyword evidence="1" id="KW-0732">Signal</keyword>
<dbReference type="EMBL" id="MWPZ01000002">
    <property type="protein sequence ID" value="TID05226.1"/>
    <property type="molecule type" value="Genomic_DNA"/>
</dbReference>
<dbReference type="AlphaFoldDB" id="A0A4T0WHQ5"/>
<organism evidence="2 3">
    <name type="scientific">Colletotrichum higginsianum</name>
    <dbReference type="NCBI Taxonomy" id="80884"/>
    <lineage>
        <taxon>Eukaryota</taxon>
        <taxon>Fungi</taxon>
        <taxon>Dikarya</taxon>
        <taxon>Ascomycota</taxon>
        <taxon>Pezizomycotina</taxon>
        <taxon>Sordariomycetes</taxon>
        <taxon>Hypocreomycetidae</taxon>
        <taxon>Glomerellales</taxon>
        <taxon>Glomerellaceae</taxon>
        <taxon>Colletotrichum</taxon>
        <taxon>Colletotrichum destructivum species complex</taxon>
    </lineage>
</organism>
<proteinExistence type="predicted"/>
<dbReference type="OrthoDB" id="4813742at2759"/>
<evidence type="ECO:0000313" key="2">
    <source>
        <dbReference type="EMBL" id="TID05226.1"/>
    </source>
</evidence>
<protein>
    <recommendedName>
        <fullName evidence="4">EC32 protein</fullName>
    </recommendedName>
</protein>
<evidence type="ECO:0000256" key="1">
    <source>
        <dbReference type="SAM" id="SignalP"/>
    </source>
</evidence>
<gene>
    <name evidence="2" type="ORF">CH35J_003022</name>
</gene>
<reference evidence="2 3" key="1">
    <citation type="journal article" date="2019" name="Genome Biol. Evol.">
        <title>Genomic Plasticity Mediated by Transposable Elements in the Plant Pathogenic Fungus Colletotrichum higginsianum.</title>
        <authorList>
            <person name="Tsushima A."/>
            <person name="Gan P."/>
            <person name="Kumakura N."/>
            <person name="Narusaka M."/>
            <person name="Takano Y."/>
            <person name="Narusaka Y."/>
            <person name="Shirasu K."/>
        </authorList>
    </citation>
    <scope>NUCLEOTIDE SEQUENCE [LARGE SCALE GENOMIC DNA]</scope>
    <source>
        <strain evidence="2 3">MAFF305635-RFP</strain>
    </source>
</reference>
<comment type="caution">
    <text evidence="2">The sequence shown here is derived from an EMBL/GenBank/DDBJ whole genome shotgun (WGS) entry which is preliminary data.</text>
</comment>
<feature type="chain" id="PRO_5020244214" description="EC32 protein" evidence="1">
    <location>
        <begin position="20"/>
        <end position="180"/>
    </location>
</feature>
<dbReference type="Proteomes" id="UP000305883">
    <property type="component" value="Unassembled WGS sequence"/>
</dbReference>
<accession>A0A4T0WHQ5</accession>
<evidence type="ECO:0008006" key="4">
    <source>
        <dbReference type="Google" id="ProtNLM"/>
    </source>
</evidence>
<feature type="signal peptide" evidence="1">
    <location>
        <begin position="1"/>
        <end position="19"/>
    </location>
</feature>
<name>A0A4T0WHQ5_9PEZI</name>
<evidence type="ECO:0000313" key="3">
    <source>
        <dbReference type="Proteomes" id="UP000305883"/>
    </source>
</evidence>